<dbReference type="InterPro" id="IPR043148">
    <property type="entry name" value="TagF_C"/>
</dbReference>
<dbReference type="Gene3D" id="3.40.50.12580">
    <property type="match status" value="1"/>
</dbReference>
<comment type="caution">
    <text evidence="1">The sequence shown here is derived from an EMBL/GenBank/DDBJ whole genome shotgun (WGS) entry which is preliminary data.</text>
</comment>
<reference evidence="2" key="1">
    <citation type="journal article" date="2019" name="Int. J. Syst. Evol. Microbiol.">
        <title>The Global Catalogue of Microorganisms (GCM) 10K type strain sequencing project: providing services to taxonomists for standard genome sequencing and annotation.</title>
        <authorList>
            <consortium name="The Broad Institute Genomics Platform"/>
            <consortium name="The Broad Institute Genome Sequencing Center for Infectious Disease"/>
            <person name="Wu L."/>
            <person name="Ma J."/>
        </authorList>
    </citation>
    <scope>NUCLEOTIDE SEQUENCE [LARGE SCALE GENOMIC DNA]</scope>
    <source>
        <strain evidence="2">IBRC-M 10908</strain>
    </source>
</reference>
<keyword evidence="2" id="KW-1185">Reference proteome</keyword>
<gene>
    <name evidence="1" type="ORF">ACFPET_11185</name>
</gene>
<evidence type="ECO:0000313" key="2">
    <source>
        <dbReference type="Proteomes" id="UP001595823"/>
    </source>
</evidence>
<evidence type="ECO:0000313" key="1">
    <source>
        <dbReference type="EMBL" id="MFC4335765.1"/>
    </source>
</evidence>
<dbReference type="Proteomes" id="UP001595823">
    <property type="component" value="Unassembled WGS sequence"/>
</dbReference>
<dbReference type="RefSeq" id="WP_380620948.1">
    <property type="nucleotide sequence ID" value="NZ_JBHSDK010000015.1"/>
</dbReference>
<organism evidence="1 2">
    <name type="scientific">Salininema proteolyticum</name>
    <dbReference type="NCBI Taxonomy" id="1607685"/>
    <lineage>
        <taxon>Bacteria</taxon>
        <taxon>Bacillati</taxon>
        <taxon>Actinomycetota</taxon>
        <taxon>Actinomycetes</taxon>
        <taxon>Glycomycetales</taxon>
        <taxon>Glycomycetaceae</taxon>
        <taxon>Salininema</taxon>
    </lineage>
</organism>
<dbReference type="EMBL" id="JBHSDK010000015">
    <property type="protein sequence ID" value="MFC4335765.1"/>
    <property type="molecule type" value="Genomic_DNA"/>
</dbReference>
<proteinExistence type="predicted"/>
<accession>A0ABV8TZA1</accession>
<dbReference type="SUPFAM" id="SSF53756">
    <property type="entry name" value="UDP-Glycosyltransferase/glycogen phosphorylase"/>
    <property type="match status" value="1"/>
</dbReference>
<name>A0ABV8TZA1_9ACTN</name>
<sequence length="480" mass="52367">MRLHYDVAPLFAVDPRITVSYTVPAGPGASKYRHQAELFAHRHRLPLVPWSELPTIGADLLLTSSPRPEMLSLGIPVATLPHGAGHNRFLPETEGVAGLSRDHLRTIDGTIPSLISLPGKAALDRLRTDAPEAAERAVVTGDLCFERILDSRSLRDEYRRALGITPEQALVTVTSTWGRDSLIGRHVDLVSRLHEMIDLDSTSLAYIPHPNIDGAHQAGSAALVQHHLTNGLVMVPPEEGWRALLIASDYVLGDHGSVTYYAAALGKKVAIGEFGFDEMPEDGPLAELGRSLPRLPLSENIFDELFRVPAVDPESTAQVLDRDVDCPSAVFAESVYDRLGIPAPRLSKPRQLPLPDLEIGHARPKSWAVDRRGGGMVRRPLCDPTRPPITHPVAADVSCLSSSIKAEATLITRLHLPPLGRRSARTEAERVMSGYPRCSMTAMGTDERTVLVTFRDGRSVEVPWEVGVEKELGKMLLSAD</sequence>
<protein>
    <submittedName>
        <fullName evidence="1">Uncharacterized protein</fullName>
    </submittedName>
</protein>